<keyword evidence="1" id="KW-1133">Transmembrane helix</keyword>
<dbReference type="EMBL" id="GFPF01001449">
    <property type="protein sequence ID" value="MAA12595.1"/>
    <property type="molecule type" value="Transcribed_RNA"/>
</dbReference>
<dbReference type="AlphaFoldDB" id="A0A224Y7C7"/>
<evidence type="ECO:0000313" key="2">
    <source>
        <dbReference type="EMBL" id="MAA12595.1"/>
    </source>
</evidence>
<feature type="transmembrane region" description="Helical" evidence="1">
    <location>
        <begin position="111"/>
        <end position="134"/>
    </location>
</feature>
<name>A0A224Y7C7_9ACAR</name>
<proteinExistence type="predicted"/>
<sequence>MLIDCSRGRSTWTQMPKSASRYKVKGENCLYPVRKQTGHRLREGCVSGAAVLSIAADVVEVSRRGFWPRTRVVRKLFWSAVRLYTCNFCYCRCWLYRIIVCVSHLNIPFEILWKTCIEFLQMCLFLCGHVLLLLPNNVWRAI</sequence>
<evidence type="ECO:0000256" key="1">
    <source>
        <dbReference type="SAM" id="Phobius"/>
    </source>
</evidence>
<accession>A0A224Y7C7</accession>
<keyword evidence="1" id="KW-0812">Transmembrane</keyword>
<protein>
    <submittedName>
        <fullName evidence="2">Uncharacterized protein</fullName>
    </submittedName>
</protein>
<reference evidence="2" key="1">
    <citation type="journal article" date="2017" name="Parasit. Vectors">
        <title>Sialotranscriptomics of Rhipicephalus zambeziensis reveals intricate expression profiles of secretory proteins and suggests tight temporal transcriptional regulation during blood-feeding.</title>
        <authorList>
            <person name="de Castro M.H."/>
            <person name="de Klerk D."/>
            <person name="Pienaar R."/>
            <person name="Rees D.J.G."/>
            <person name="Mans B.J."/>
        </authorList>
    </citation>
    <scope>NUCLEOTIDE SEQUENCE</scope>
    <source>
        <tissue evidence="2">Salivary glands</tissue>
    </source>
</reference>
<keyword evidence="1" id="KW-0472">Membrane</keyword>
<organism evidence="2">
    <name type="scientific">Rhipicephalus zambeziensis</name>
    <dbReference type="NCBI Taxonomy" id="60191"/>
    <lineage>
        <taxon>Eukaryota</taxon>
        <taxon>Metazoa</taxon>
        <taxon>Ecdysozoa</taxon>
        <taxon>Arthropoda</taxon>
        <taxon>Chelicerata</taxon>
        <taxon>Arachnida</taxon>
        <taxon>Acari</taxon>
        <taxon>Parasitiformes</taxon>
        <taxon>Ixodida</taxon>
        <taxon>Ixodoidea</taxon>
        <taxon>Ixodidae</taxon>
        <taxon>Rhipicephalinae</taxon>
        <taxon>Rhipicephalus</taxon>
        <taxon>Rhipicephalus</taxon>
    </lineage>
</organism>